<feature type="transmembrane region" description="Helical" evidence="1">
    <location>
        <begin position="187"/>
        <end position="205"/>
    </location>
</feature>
<dbReference type="PANTHER" id="PTHR37305">
    <property type="entry name" value="INTEGRAL MEMBRANE PROTEIN-RELATED"/>
    <property type="match status" value="1"/>
</dbReference>
<evidence type="ECO:0000313" key="2">
    <source>
        <dbReference type="EMBL" id="MCU4743767.1"/>
    </source>
</evidence>
<evidence type="ECO:0000256" key="1">
    <source>
        <dbReference type="SAM" id="Phobius"/>
    </source>
</evidence>
<name>A0AAP3E465_9EURY</name>
<dbReference type="Proteomes" id="UP001321018">
    <property type="component" value="Unassembled WGS sequence"/>
</dbReference>
<reference evidence="2 4" key="1">
    <citation type="submission" date="2022-09" db="EMBL/GenBank/DDBJ databases">
        <title>Enrichment on poylsaccharides allowed isolation of novel metabolic and taxonomic groups of Haloarchaea.</title>
        <authorList>
            <person name="Sorokin D.Y."/>
            <person name="Elcheninov A.G."/>
            <person name="Khizhniak T.V."/>
            <person name="Kolganova T.V."/>
            <person name="Kublanov I.V."/>
        </authorList>
    </citation>
    <scope>NUCLEOTIDE SEQUENCE</scope>
    <source>
        <strain evidence="3 4">AArc-m2/3/4</strain>
        <strain evidence="2">AArc-xg1-1</strain>
    </source>
</reference>
<keyword evidence="1" id="KW-0472">Membrane</keyword>
<feature type="transmembrane region" description="Helical" evidence="1">
    <location>
        <begin position="154"/>
        <end position="175"/>
    </location>
</feature>
<dbReference type="Pfam" id="PF12679">
    <property type="entry name" value="ABC2_membrane_2"/>
    <property type="match status" value="1"/>
</dbReference>
<keyword evidence="4" id="KW-1185">Reference proteome</keyword>
<dbReference type="GO" id="GO:0005886">
    <property type="term" value="C:plasma membrane"/>
    <property type="evidence" value="ECO:0007669"/>
    <property type="project" value="UniProtKB-SubCell"/>
</dbReference>
<gene>
    <name evidence="3" type="ORF">OB955_16200</name>
    <name evidence="2" type="ORF">OB960_20490</name>
</gene>
<protein>
    <submittedName>
        <fullName evidence="2">ABC transporter permease</fullName>
    </submittedName>
</protein>
<evidence type="ECO:0000313" key="5">
    <source>
        <dbReference type="Proteomes" id="UP001321018"/>
    </source>
</evidence>
<dbReference type="Proteomes" id="UP001320972">
    <property type="component" value="Unassembled WGS sequence"/>
</dbReference>
<dbReference type="PANTHER" id="PTHR37305:SF1">
    <property type="entry name" value="MEMBRANE PROTEIN"/>
    <property type="match status" value="1"/>
</dbReference>
<feature type="transmembrane region" description="Helical" evidence="1">
    <location>
        <begin position="237"/>
        <end position="256"/>
    </location>
</feature>
<keyword evidence="1" id="KW-1133">Transmembrane helix</keyword>
<dbReference type="AlphaFoldDB" id="A0AAP3E465"/>
<evidence type="ECO:0000313" key="3">
    <source>
        <dbReference type="EMBL" id="MCU4974268.1"/>
    </source>
</evidence>
<dbReference type="EMBL" id="JAOPKA010000018">
    <property type="protein sequence ID" value="MCU4743767.1"/>
    <property type="molecule type" value="Genomic_DNA"/>
</dbReference>
<dbReference type="GO" id="GO:0140359">
    <property type="term" value="F:ABC-type transporter activity"/>
    <property type="evidence" value="ECO:0007669"/>
    <property type="project" value="InterPro"/>
</dbReference>
<accession>A0AAP3E465</accession>
<evidence type="ECO:0000313" key="4">
    <source>
        <dbReference type="Proteomes" id="UP001320972"/>
    </source>
</evidence>
<proteinExistence type="predicted"/>
<dbReference type="EMBL" id="JAOPKB010000011">
    <property type="protein sequence ID" value="MCU4974268.1"/>
    <property type="molecule type" value="Genomic_DNA"/>
</dbReference>
<organism evidence="2 5">
    <name type="scientific">Natronoglomus mannanivorans</name>
    <dbReference type="NCBI Taxonomy" id="2979990"/>
    <lineage>
        <taxon>Archaea</taxon>
        <taxon>Methanobacteriati</taxon>
        <taxon>Methanobacteriota</taxon>
        <taxon>Stenosarchaea group</taxon>
        <taxon>Halobacteria</taxon>
        <taxon>Halobacteriales</taxon>
        <taxon>Natrialbaceae</taxon>
        <taxon>Natronoglomus</taxon>
    </lineage>
</organism>
<dbReference type="RefSeq" id="WP_338005581.1">
    <property type="nucleotide sequence ID" value="NZ_JAOPKA010000018.1"/>
</dbReference>
<feature type="transmembrane region" description="Helical" evidence="1">
    <location>
        <begin position="75"/>
        <end position="95"/>
    </location>
</feature>
<comment type="caution">
    <text evidence="2">The sequence shown here is derived from an EMBL/GenBank/DDBJ whole genome shotgun (WGS) entry which is preliminary data.</text>
</comment>
<feature type="transmembrane region" description="Helical" evidence="1">
    <location>
        <begin position="116"/>
        <end position="142"/>
    </location>
</feature>
<keyword evidence="1" id="KW-0812">Transmembrane</keyword>
<feature type="transmembrane region" description="Helical" evidence="1">
    <location>
        <begin position="12"/>
        <end position="31"/>
    </location>
</feature>
<sequence length="260" mass="28948">MTAILRLESRKRVRGSIVLLVVFGVLSALYFSMFPGIQEEMEVLEEAFPGYMFDMFMIEEIHTIEGFIAAEIYSFFWALLLPIYFAYVGAGLIAGDVQNRTMDLTLSMPVSRESIVLQKVSALWVPLVVLNVGVPIVVYVGARLIGESFDPVSLAMVHLLSIPYLLVCAGIGLVLSVLVDHVRTARAAALTLVFVLWLVDAVSRVDPDFEWIGEVTPSRYYDQTEILVHQEYALLDAGILFVGFLVLLGVAVLVFIRRDI</sequence>